<evidence type="ECO:0000313" key="1">
    <source>
        <dbReference type="EMBL" id="CAK0822232.1"/>
    </source>
</evidence>
<comment type="caution">
    <text evidence="1">The sequence shown here is derived from an EMBL/GenBank/DDBJ whole genome shotgun (WGS) entry which is preliminary data.</text>
</comment>
<evidence type="ECO:0000313" key="2">
    <source>
        <dbReference type="Proteomes" id="UP001189429"/>
    </source>
</evidence>
<feature type="non-terminal residue" evidence="1">
    <location>
        <position position="302"/>
    </location>
</feature>
<protein>
    <submittedName>
        <fullName evidence="1">Uncharacterized protein</fullName>
    </submittedName>
</protein>
<sequence length="302" mass="31793">MGALSSQPRRSSLAVVPNHESAAGIASALRLIWMAMQDQMHGHRAQLKTALRDEASKVRALSQVMERTLRGGAPVQLGFSDLEEWLASSDPCRSRFARGMRGLGDMLGDRCARGADSFRTRQPRFGDVAPMTEWFPYAMHQLKNSAPQKFLSGGIAYAGQGGLIRVIGAPDDDDPSDLVHLSVPLGAPLIVRDRTAPAVEEGALEATAEEILDITGGNKGPLFVRAAHFGEFHMRASVVGEVPSPACRALLPAHCGAADPGPDGANHLSGLTAGAAAAVAQKLGESLTADQTSLVECTVASK</sequence>
<keyword evidence="2" id="KW-1185">Reference proteome</keyword>
<reference evidence="1" key="1">
    <citation type="submission" date="2023-10" db="EMBL/GenBank/DDBJ databases">
        <authorList>
            <person name="Chen Y."/>
            <person name="Shah S."/>
            <person name="Dougan E. K."/>
            <person name="Thang M."/>
            <person name="Chan C."/>
        </authorList>
    </citation>
    <scope>NUCLEOTIDE SEQUENCE [LARGE SCALE GENOMIC DNA]</scope>
</reference>
<proteinExistence type="predicted"/>
<name>A0ABN9RSY4_9DINO</name>
<dbReference type="EMBL" id="CAUYUJ010007878">
    <property type="protein sequence ID" value="CAK0822232.1"/>
    <property type="molecule type" value="Genomic_DNA"/>
</dbReference>
<dbReference type="Proteomes" id="UP001189429">
    <property type="component" value="Unassembled WGS sequence"/>
</dbReference>
<accession>A0ABN9RSY4</accession>
<gene>
    <name evidence="1" type="ORF">PCOR1329_LOCUS23301</name>
</gene>
<organism evidence="1 2">
    <name type="scientific">Prorocentrum cordatum</name>
    <dbReference type="NCBI Taxonomy" id="2364126"/>
    <lineage>
        <taxon>Eukaryota</taxon>
        <taxon>Sar</taxon>
        <taxon>Alveolata</taxon>
        <taxon>Dinophyceae</taxon>
        <taxon>Prorocentrales</taxon>
        <taxon>Prorocentraceae</taxon>
        <taxon>Prorocentrum</taxon>
    </lineage>
</organism>